<evidence type="ECO:0000313" key="4">
    <source>
        <dbReference type="Proteomes" id="UP001432216"/>
    </source>
</evidence>
<dbReference type="InterPro" id="IPR011993">
    <property type="entry name" value="PH-like_dom_sf"/>
</dbReference>
<feature type="compositionally biased region" description="Basic and acidic residues" evidence="1">
    <location>
        <begin position="680"/>
        <end position="691"/>
    </location>
</feature>
<feature type="domain" description="PH" evidence="2">
    <location>
        <begin position="837"/>
        <end position="938"/>
    </location>
</feature>
<dbReference type="PROSITE" id="PS50003">
    <property type="entry name" value="PH_DOMAIN"/>
    <property type="match status" value="1"/>
</dbReference>
<evidence type="ECO:0000259" key="2">
    <source>
        <dbReference type="PROSITE" id="PS50003"/>
    </source>
</evidence>
<feature type="compositionally biased region" description="Pro residues" evidence="1">
    <location>
        <begin position="169"/>
        <end position="180"/>
    </location>
</feature>
<dbReference type="EMBL" id="CP143813">
    <property type="protein sequence ID" value="WVO23387.1"/>
    <property type="molecule type" value="Genomic_DNA"/>
</dbReference>
<gene>
    <name evidence="3" type="ORF">IAS62_004739</name>
</gene>
<dbReference type="PANTHER" id="PTHR21937">
    <property type="entry name" value="CCDC66 DOMAIN-CONTAINING PROTEIN"/>
    <property type="match status" value="1"/>
</dbReference>
<sequence>MSVDLSHPDIAAARASICNPSEATAWLVLQYGSAPSTTHGPQLVLLDSGPLPVLPTWQHLLQTTGHSVLFGYVRIAEKGLLLVYLTPDVGGVKRARAIVHSRAIGSLFPDYSAIITLSHPSELTEQLITDKLALSHPSTTPLPGAASPASTRCAFPTSHPQSLETTQLPPLPPSPIPPSPVSKDEAGANNVDTVDGLNDRDIKKETALEDGDGEHEWKENGHGLELAKGIGKGNLSTNSSTRKPPTMHDFAPRKSSTPLSLTSRLKNTFHRSSHKEKDSPTPTPSSPTATPASWSANNAKPDAPHSPTFPRTTPTPPHSPSTPSGGKFKASSLSKVFGKRKSAGASTSTPSGTGTGTLAGADGGLTIAEEVEENHRIDEFGRPPETQGLHGPSVASPSLAAAPTPPPKSPLAHPPDPSVPPGPTGELQPGLGLGQGLATPPPPRSSSLHPHHPTPSSPSPGAQARQHITARNAPLPLAGVPILGPKLPLPLLPPPPTFSHTHRNLDSNLDRAGSPYYTPPLIHPSPAFDHPSPALAITSDPVSIPDDTHDTVANAKQDGGEDVEVGQRKQQDRARQSTLLAYDLPEIGPEADPTQNDKSPVIEIVEEMESGLPPASSQDALAPSPVSPPTPIPVNDDIPATAHPVDEHAGEGQVEIPVEMEDVNAQEEGDDKQNEEEEGEGQRLEREREIVEAEQLAQWQAAETARWEAEESARLQREEAAREAARLAAEEQARRDAEEAERSRLEEEERMRAEEAARRKKEAEEEERRQLEQEQRRQREKEEEEKRRVEEEESRKREEERRKREEEEEQERKRKEEAEERKRTVRDGLERGKREGGVMLKGWVTAQTCKSLTWRRRYFQLFSHEIQLFKNENDIKPIQTIPLSKSTRISEAYEESQVKDSFKITSGDDDQGGQVFFLFTDSAEDKEFVLDGVRLCIA</sequence>
<feature type="compositionally biased region" description="Low complexity" evidence="1">
    <location>
        <begin position="693"/>
        <end position="704"/>
    </location>
</feature>
<evidence type="ECO:0000256" key="1">
    <source>
        <dbReference type="SAM" id="MobiDB-lite"/>
    </source>
</evidence>
<reference evidence="3 4" key="1">
    <citation type="submission" date="2024-01" db="EMBL/GenBank/DDBJ databases">
        <title>Comparative genomics of Cryptococcus and Kwoniella reveals pathogenesis evolution and contrasting modes of karyotype evolution via chromosome fusion or intercentromeric recombination.</title>
        <authorList>
            <person name="Coelho M.A."/>
            <person name="David-Palma M."/>
            <person name="Shea T."/>
            <person name="Bowers K."/>
            <person name="McGinley-Smith S."/>
            <person name="Mohammad A.W."/>
            <person name="Gnirke A."/>
            <person name="Yurkov A.M."/>
            <person name="Nowrousian M."/>
            <person name="Sun S."/>
            <person name="Cuomo C.A."/>
            <person name="Heitman J."/>
        </authorList>
    </citation>
    <scope>NUCLEOTIDE SEQUENCE [LARGE SCALE GENOMIC DNA]</scope>
    <source>
        <strain evidence="3 4">7685027</strain>
    </source>
</reference>
<dbReference type="Proteomes" id="UP001432216">
    <property type="component" value="Chromosome 8"/>
</dbReference>
<dbReference type="Gene3D" id="2.30.29.30">
    <property type="entry name" value="Pleckstrin-homology domain (PH domain)/Phosphotyrosine-binding domain (PTB)"/>
    <property type="match status" value="1"/>
</dbReference>
<feature type="compositionally biased region" description="Low complexity" evidence="1">
    <location>
        <begin position="286"/>
        <end position="296"/>
    </location>
</feature>
<dbReference type="Gene3D" id="3.40.20.10">
    <property type="entry name" value="Severin"/>
    <property type="match status" value="1"/>
</dbReference>
<dbReference type="Pfam" id="PF00169">
    <property type="entry name" value="PH"/>
    <property type="match status" value="1"/>
</dbReference>
<organism evidence="3 4">
    <name type="scientific">Cryptococcus decagattii</name>
    <dbReference type="NCBI Taxonomy" id="1859122"/>
    <lineage>
        <taxon>Eukaryota</taxon>
        <taxon>Fungi</taxon>
        <taxon>Dikarya</taxon>
        <taxon>Basidiomycota</taxon>
        <taxon>Agaricomycotina</taxon>
        <taxon>Tremellomycetes</taxon>
        <taxon>Tremellales</taxon>
        <taxon>Cryptococcaceae</taxon>
        <taxon>Cryptococcus</taxon>
        <taxon>Cryptococcus gattii species complex</taxon>
    </lineage>
</organism>
<feature type="compositionally biased region" description="Acidic residues" evidence="1">
    <location>
        <begin position="658"/>
        <end position="679"/>
    </location>
</feature>
<dbReference type="InterPro" id="IPR031440">
    <property type="entry name" value="DUF4670"/>
</dbReference>
<dbReference type="InterPro" id="IPR029006">
    <property type="entry name" value="ADF-H/Gelsolin-like_dom_sf"/>
</dbReference>
<feature type="compositionally biased region" description="Polar residues" evidence="1">
    <location>
        <begin position="254"/>
        <end position="266"/>
    </location>
</feature>
<dbReference type="RefSeq" id="XP_064722626.1">
    <property type="nucleotide sequence ID" value="XM_064866554.1"/>
</dbReference>
<accession>A0ABZ2B155</accession>
<dbReference type="SUPFAM" id="SSF50729">
    <property type="entry name" value="PH domain-like"/>
    <property type="match status" value="1"/>
</dbReference>
<feature type="compositionally biased region" description="Basic and acidic residues" evidence="1">
    <location>
        <begin position="565"/>
        <end position="575"/>
    </location>
</feature>
<dbReference type="SUPFAM" id="SSF55753">
    <property type="entry name" value="Actin depolymerizing proteins"/>
    <property type="match status" value="1"/>
</dbReference>
<feature type="compositionally biased region" description="Pro residues" evidence="1">
    <location>
        <begin position="403"/>
        <end position="423"/>
    </location>
</feature>
<feature type="compositionally biased region" description="Pro residues" evidence="1">
    <location>
        <begin position="487"/>
        <end position="497"/>
    </location>
</feature>
<dbReference type="GeneID" id="89991510"/>
<feature type="compositionally biased region" description="Basic and acidic residues" evidence="1">
    <location>
        <begin position="705"/>
        <end position="825"/>
    </location>
</feature>
<proteinExistence type="predicted"/>
<protein>
    <recommendedName>
        <fullName evidence="2">PH domain-containing protein</fullName>
    </recommendedName>
</protein>
<feature type="compositionally biased region" description="Low complexity" evidence="1">
    <location>
        <begin position="392"/>
        <end position="402"/>
    </location>
</feature>
<keyword evidence="4" id="KW-1185">Reference proteome</keyword>
<feature type="compositionally biased region" description="Low complexity" evidence="1">
    <location>
        <begin position="343"/>
        <end position="352"/>
    </location>
</feature>
<dbReference type="CDD" id="cd00821">
    <property type="entry name" value="PH"/>
    <property type="match status" value="1"/>
</dbReference>
<feature type="compositionally biased region" description="Basic and acidic residues" evidence="1">
    <location>
        <begin position="197"/>
        <end position="207"/>
    </location>
</feature>
<feature type="region of interest" description="Disordered" evidence="1">
    <location>
        <begin position="138"/>
        <end position="825"/>
    </location>
</feature>
<dbReference type="PANTHER" id="PTHR21937:SF6">
    <property type="entry name" value="CCDC66 DOMAIN-CONTAINING PROTEIN"/>
    <property type="match status" value="1"/>
</dbReference>
<feature type="compositionally biased region" description="Gly residues" evidence="1">
    <location>
        <begin position="353"/>
        <end position="363"/>
    </location>
</feature>
<feature type="compositionally biased region" description="Basic and acidic residues" evidence="1">
    <location>
        <begin position="373"/>
        <end position="382"/>
    </location>
</feature>
<name>A0ABZ2B155_9TREE</name>
<dbReference type="SMART" id="SM00233">
    <property type="entry name" value="PH"/>
    <property type="match status" value="1"/>
</dbReference>
<dbReference type="InterPro" id="IPR001849">
    <property type="entry name" value="PH_domain"/>
</dbReference>
<feature type="compositionally biased region" description="Polar residues" evidence="1">
    <location>
        <begin position="234"/>
        <end position="243"/>
    </location>
</feature>
<evidence type="ECO:0000313" key="3">
    <source>
        <dbReference type="EMBL" id="WVO23387.1"/>
    </source>
</evidence>